<name>A0A974HQ92_XENLA</name>
<proteinExistence type="predicted"/>
<dbReference type="AlphaFoldDB" id="A0A974HQ92"/>
<evidence type="ECO:0000313" key="1">
    <source>
        <dbReference type="EMBL" id="OCT86492.1"/>
    </source>
</evidence>
<sequence>MIKSWEKLNLSWLGRVTAIKMTALPLLLYLFRTLPTSPPKGSLKPYRKLLTIEQDSMPEINLRNLLWLTNVNVKSYSNPIIAHSMKLWSQAKGPYNLVSPHKPAMCLLNYVDFPPGMSARAFSWWEQSHLTTIHSFTRTNKLVSFPHLQSTYKAPQSECLRYSQISHYIKSLHEGSVITLPTAF</sequence>
<gene>
    <name evidence="1" type="ORF">XELAEV_18020177mg</name>
</gene>
<reference evidence="2" key="1">
    <citation type="journal article" date="2016" name="Nature">
        <title>Genome evolution in the allotetraploid frog Xenopus laevis.</title>
        <authorList>
            <person name="Session A.M."/>
            <person name="Uno Y."/>
            <person name="Kwon T."/>
            <person name="Chapman J.A."/>
            <person name="Toyoda A."/>
            <person name="Takahashi S."/>
            <person name="Fukui A."/>
            <person name="Hikosaka A."/>
            <person name="Suzuki A."/>
            <person name="Kondo M."/>
            <person name="van Heeringen S.J."/>
            <person name="Quigley I."/>
            <person name="Heinz S."/>
            <person name="Ogino H."/>
            <person name="Ochi H."/>
            <person name="Hellsten U."/>
            <person name="Lyons J.B."/>
            <person name="Simakov O."/>
            <person name="Putnam N."/>
            <person name="Stites J."/>
            <person name="Kuroki Y."/>
            <person name="Tanaka T."/>
            <person name="Michiue T."/>
            <person name="Watanabe M."/>
            <person name="Bogdanovic O."/>
            <person name="Lister R."/>
            <person name="Georgiou G."/>
            <person name="Paranjpe S.S."/>
            <person name="van Kruijsbergen I."/>
            <person name="Shu S."/>
            <person name="Carlson J."/>
            <person name="Kinoshita T."/>
            <person name="Ohta Y."/>
            <person name="Mawaribuchi S."/>
            <person name="Jenkins J."/>
            <person name="Grimwood J."/>
            <person name="Schmutz J."/>
            <person name="Mitros T."/>
            <person name="Mozaffari S.V."/>
            <person name="Suzuki Y."/>
            <person name="Haramoto Y."/>
            <person name="Yamamoto T.S."/>
            <person name="Takagi C."/>
            <person name="Heald R."/>
            <person name="Miller K."/>
            <person name="Haudenschild C."/>
            <person name="Kitzman J."/>
            <person name="Nakayama T."/>
            <person name="Izutsu Y."/>
            <person name="Robert J."/>
            <person name="Fortriede J."/>
            <person name="Burns K."/>
            <person name="Lotay V."/>
            <person name="Karimi K."/>
            <person name="Yasuoka Y."/>
            <person name="Dichmann D.S."/>
            <person name="Flajnik M.F."/>
            <person name="Houston D.W."/>
            <person name="Shendure J."/>
            <person name="DuPasquier L."/>
            <person name="Vize P.D."/>
            <person name="Zorn A.M."/>
            <person name="Ito M."/>
            <person name="Marcotte E.M."/>
            <person name="Wallingford J.B."/>
            <person name="Ito Y."/>
            <person name="Asashima M."/>
            <person name="Ueno N."/>
            <person name="Matsuda Y."/>
            <person name="Veenstra G.J."/>
            <person name="Fujiyama A."/>
            <person name="Harland R.M."/>
            <person name="Taira M."/>
            <person name="Rokhsar D.S."/>
        </authorList>
    </citation>
    <scope>NUCLEOTIDE SEQUENCE [LARGE SCALE GENOMIC DNA]</scope>
    <source>
        <strain evidence="2">J</strain>
    </source>
</reference>
<dbReference type="Proteomes" id="UP000694892">
    <property type="component" value="Chromosome 3S"/>
</dbReference>
<evidence type="ECO:0000313" key="2">
    <source>
        <dbReference type="Proteomes" id="UP000694892"/>
    </source>
</evidence>
<dbReference type="EMBL" id="CM004471">
    <property type="protein sequence ID" value="OCT86492.1"/>
    <property type="molecule type" value="Genomic_DNA"/>
</dbReference>
<organism evidence="1 2">
    <name type="scientific">Xenopus laevis</name>
    <name type="common">African clawed frog</name>
    <dbReference type="NCBI Taxonomy" id="8355"/>
    <lineage>
        <taxon>Eukaryota</taxon>
        <taxon>Metazoa</taxon>
        <taxon>Chordata</taxon>
        <taxon>Craniata</taxon>
        <taxon>Vertebrata</taxon>
        <taxon>Euteleostomi</taxon>
        <taxon>Amphibia</taxon>
        <taxon>Batrachia</taxon>
        <taxon>Anura</taxon>
        <taxon>Pipoidea</taxon>
        <taxon>Pipidae</taxon>
        <taxon>Xenopodinae</taxon>
        <taxon>Xenopus</taxon>
        <taxon>Xenopus</taxon>
    </lineage>
</organism>
<accession>A0A974HQ92</accession>
<protein>
    <submittedName>
        <fullName evidence="1">Uncharacterized protein</fullName>
    </submittedName>
</protein>